<comment type="subcellular location">
    <subcellularLocation>
        <location evidence="1">Nucleus</location>
    </subcellularLocation>
</comment>
<feature type="compositionally biased region" description="Polar residues" evidence="9">
    <location>
        <begin position="36"/>
        <end position="54"/>
    </location>
</feature>
<dbReference type="PANTHER" id="PTHR40626">
    <property type="entry name" value="MIP31509P"/>
    <property type="match status" value="1"/>
</dbReference>
<evidence type="ECO:0000256" key="6">
    <source>
        <dbReference type="ARBA" id="ARBA00023015"/>
    </source>
</evidence>
<feature type="compositionally biased region" description="Polar residues" evidence="9">
    <location>
        <begin position="210"/>
        <end position="224"/>
    </location>
</feature>
<dbReference type="AlphaFoldDB" id="A0A8H6A893"/>
<dbReference type="CDD" id="cd12148">
    <property type="entry name" value="fungal_TF_MHR"/>
    <property type="match status" value="1"/>
</dbReference>
<keyword evidence="4" id="KW-0863">Zinc-finger</keyword>
<dbReference type="GO" id="GO:0000785">
    <property type="term" value="C:chromatin"/>
    <property type="evidence" value="ECO:0007669"/>
    <property type="project" value="TreeGrafter"/>
</dbReference>
<feature type="compositionally biased region" description="Basic and acidic residues" evidence="9">
    <location>
        <begin position="13"/>
        <end position="22"/>
    </location>
</feature>
<keyword evidence="6" id="KW-0805">Transcription regulation</keyword>
<keyword evidence="5" id="KW-0862">Zinc</keyword>
<evidence type="ECO:0000259" key="10">
    <source>
        <dbReference type="Pfam" id="PF04082"/>
    </source>
</evidence>
<dbReference type="GO" id="GO:0000978">
    <property type="term" value="F:RNA polymerase II cis-regulatory region sequence-specific DNA binding"/>
    <property type="evidence" value="ECO:0007669"/>
    <property type="project" value="InterPro"/>
</dbReference>
<evidence type="ECO:0000313" key="11">
    <source>
        <dbReference type="EMBL" id="KAF5861635.1"/>
    </source>
</evidence>
<dbReference type="InterPro" id="IPR007219">
    <property type="entry name" value="XnlR_reg_dom"/>
</dbReference>
<dbReference type="GO" id="GO:0006351">
    <property type="term" value="P:DNA-templated transcription"/>
    <property type="evidence" value="ECO:0007669"/>
    <property type="project" value="InterPro"/>
</dbReference>
<dbReference type="PANTHER" id="PTHR40626:SF10">
    <property type="entry name" value="C2H2-TYPE DOMAIN-CONTAINING PROTEIN"/>
    <property type="match status" value="1"/>
</dbReference>
<dbReference type="GO" id="GO:0005634">
    <property type="term" value="C:nucleus"/>
    <property type="evidence" value="ECO:0007669"/>
    <property type="project" value="UniProtKB-SubCell"/>
</dbReference>
<protein>
    <recommendedName>
        <fullName evidence="10">Xylanolytic transcriptional activator regulatory domain-containing protein</fullName>
    </recommendedName>
</protein>
<evidence type="ECO:0000256" key="3">
    <source>
        <dbReference type="ARBA" id="ARBA00022737"/>
    </source>
</evidence>
<gene>
    <name evidence="11" type="ORF">ETB97_012722</name>
</gene>
<dbReference type="Proteomes" id="UP000541154">
    <property type="component" value="Unassembled WGS sequence"/>
</dbReference>
<name>A0A8H6A893_PETAA</name>
<evidence type="ECO:0000256" key="1">
    <source>
        <dbReference type="ARBA" id="ARBA00004123"/>
    </source>
</evidence>
<evidence type="ECO:0000256" key="5">
    <source>
        <dbReference type="ARBA" id="ARBA00022833"/>
    </source>
</evidence>
<proteinExistence type="predicted"/>
<evidence type="ECO:0000256" key="7">
    <source>
        <dbReference type="ARBA" id="ARBA00023163"/>
    </source>
</evidence>
<evidence type="ECO:0000256" key="9">
    <source>
        <dbReference type="SAM" id="MobiDB-lite"/>
    </source>
</evidence>
<evidence type="ECO:0000313" key="12">
    <source>
        <dbReference type="Proteomes" id="UP000541154"/>
    </source>
</evidence>
<keyword evidence="2" id="KW-0479">Metal-binding</keyword>
<organism evidence="11 12">
    <name type="scientific">Petromyces alliaceus</name>
    <name type="common">Aspergillus alliaceus</name>
    <dbReference type="NCBI Taxonomy" id="209559"/>
    <lineage>
        <taxon>Eukaryota</taxon>
        <taxon>Fungi</taxon>
        <taxon>Dikarya</taxon>
        <taxon>Ascomycota</taxon>
        <taxon>Pezizomycotina</taxon>
        <taxon>Eurotiomycetes</taxon>
        <taxon>Eurotiomycetidae</taxon>
        <taxon>Eurotiales</taxon>
        <taxon>Aspergillaceae</taxon>
        <taxon>Aspergillus</taxon>
        <taxon>Aspergillus subgen. Circumdati</taxon>
    </lineage>
</organism>
<comment type="caution">
    <text evidence="11">The sequence shown here is derived from an EMBL/GenBank/DDBJ whole genome shotgun (WGS) entry which is preliminary data.</text>
</comment>
<evidence type="ECO:0000256" key="2">
    <source>
        <dbReference type="ARBA" id="ARBA00022723"/>
    </source>
</evidence>
<dbReference type="InterPro" id="IPR051059">
    <property type="entry name" value="VerF-like"/>
</dbReference>
<feature type="region of interest" description="Disordered" evidence="9">
    <location>
        <begin position="176"/>
        <end position="224"/>
    </location>
</feature>
<feature type="domain" description="Xylanolytic transcriptional activator regulatory" evidence="10">
    <location>
        <begin position="267"/>
        <end position="565"/>
    </location>
</feature>
<dbReference type="EMBL" id="SPNV01000094">
    <property type="protein sequence ID" value="KAF5861635.1"/>
    <property type="molecule type" value="Genomic_DNA"/>
</dbReference>
<accession>A0A8H6A893</accession>
<reference evidence="11 12" key="1">
    <citation type="submission" date="2019-04" db="EMBL/GenBank/DDBJ databases">
        <title>Aspergillus burnettii sp. nov., novel species from soil in southeast Queensland.</title>
        <authorList>
            <person name="Gilchrist C.L.M."/>
            <person name="Pitt J.I."/>
            <person name="Lange L."/>
            <person name="Lacey H.J."/>
            <person name="Vuong D."/>
            <person name="Midgley D.J."/>
            <person name="Greenfield P."/>
            <person name="Bradbury M."/>
            <person name="Lacey E."/>
            <person name="Busk P.K."/>
            <person name="Pilgaard B."/>
            <person name="Chooi Y.H."/>
            <person name="Piggott A.M."/>
        </authorList>
    </citation>
    <scope>NUCLEOTIDE SEQUENCE [LARGE SCALE GENOMIC DNA]</scope>
    <source>
        <strain evidence="11 12">FRR 5400</strain>
    </source>
</reference>
<dbReference type="GO" id="GO:0008270">
    <property type="term" value="F:zinc ion binding"/>
    <property type="evidence" value="ECO:0007669"/>
    <property type="project" value="UniProtKB-KW"/>
</dbReference>
<keyword evidence="3" id="KW-0677">Repeat</keyword>
<keyword evidence="12" id="KW-1185">Reference proteome</keyword>
<keyword evidence="8" id="KW-0539">Nucleus</keyword>
<evidence type="ECO:0000256" key="4">
    <source>
        <dbReference type="ARBA" id="ARBA00022771"/>
    </source>
</evidence>
<sequence length="787" mass="86898">MAFRLPRDLLSRHIRISQHEPPAESTPGVPSKDRTVQQVQEESPIGSTGISDPTISNENHSVPSLATVPPFVHDLGTAAQSVAISTPSGSEGNLQPSHTSVYLPPDSATGLVSNSTYEFDLLWNNSTDTTSFLPTSFFDTDYSLSDLWHADMFRAGNNTLSPLAWDGCDRRVQSSQGAEQGPIFSSLPSRLPPVEPDSLSSNAERLPTHDLNSQTSSETVSDSTPGLPWNISGLAYERISNAIRSYERILPAGFAIPSRHTISRYIDGYFRGFHEHFPFLHISTLQTDTLAPELILAMAALGSFYRFEHTKGYELYLGAKSIITHQLQQRSQSSMLKLARKPRPSSTSTPLRARFSTPEAYAEPGVAYSSRKTALSEAEFQTLQSLVVLMAMTTWADAPAVREALSMGSQLAMLVREGGLFESDEIVGECSWTHWIHCEGRRRTLFIAYILLNLTSIAFDVPPMILNQEISLCLPHCNTEWVATSAAKWQHMRKTYGHTERGFLSTLDEILRGQDVHNKEPLSALGNYALINGLIQRIFFKRQASAGPALPPDTVKQFESALQSWQRSWEATQETSLDPSSPNGPLGFNSAALLRLAYLRLNANLGPCRNLMSQDPASIASGITDESIPLLIRSSHVDRAVLQCIHALSIPIRVGIAFVASTQTMNGSIQHPLCTLECAFLLTRWLGSVSDIVLASGLETLREDERKLLGMIASLVRETDLAYTLEKDENDGFCIRRMAATVVRLWAETFRGVHVFQIVRVIGDSLSAVADILETRLQKQANINEHR</sequence>
<evidence type="ECO:0000256" key="8">
    <source>
        <dbReference type="ARBA" id="ARBA00023242"/>
    </source>
</evidence>
<dbReference type="Pfam" id="PF04082">
    <property type="entry name" value="Fungal_trans"/>
    <property type="match status" value="1"/>
</dbReference>
<keyword evidence="7" id="KW-0804">Transcription</keyword>
<feature type="region of interest" description="Disordered" evidence="9">
    <location>
        <begin position="13"/>
        <end position="54"/>
    </location>
</feature>
<dbReference type="GO" id="GO:0000981">
    <property type="term" value="F:DNA-binding transcription factor activity, RNA polymerase II-specific"/>
    <property type="evidence" value="ECO:0007669"/>
    <property type="project" value="InterPro"/>
</dbReference>